<dbReference type="Proteomes" id="UP000002051">
    <property type="component" value="Unassembled WGS sequence"/>
</dbReference>
<keyword evidence="3" id="KW-1185">Reference proteome</keyword>
<reference evidence="1 3" key="2">
    <citation type="journal article" date="2014" name="BMC Genomics">
        <title>An improved genome release (version Mt4.0) for the model legume Medicago truncatula.</title>
        <authorList>
            <person name="Tang H."/>
            <person name="Krishnakumar V."/>
            <person name="Bidwell S."/>
            <person name="Rosen B."/>
            <person name="Chan A."/>
            <person name="Zhou S."/>
            <person name="Gentzbittel L."/>
            <person name="Childs K.L."/>
            <person name="Yandell M."/>
            <person name="Gundlach H."/>
            <person name="Mayer K.F."/>
            <person name="Schwartz D.C."/>
            <person name="Town C.D."/>
        </authorList>
    </citation>
    <scope>GENOME REANNOTATION</scope>
    <source>
        <strain evidence="1">A17</strain>
        <strain evidence="2 3">cv. Jemalong A17</strain>
    </source>
</reference>
<dbReference type="HOGENOM" id="CLU_2310187_0_0_1"/>
<reference evidence="2" key="3">
    <citation type="submission" date="2015-04" db="UniProtKB">
        <authorList>
            <consortium name="EnsemblPlants"/>
        </authorList>
    </citation>
    <scope>IDENTIFICATION</scope>
    <source>
        <strain evidence="2">cv. Jemalong A17</strain>
    </source>
</reference>
<name>A0A072VTW8_MEDTR</name>
<dbReference type="AlphaFoldDB" id="A0A072VTW8"/>
<dbReference type="EnsemblPlants" id="KEH41565">
    <property type="protein sequence ID" value="KEH41565"/>
    <property type="gene ID" value="MTR_1g052385"/>
</dbReference>
<organism evidence="1 3">
    <name type="scientific">Medicago truncatula</name>
    <name type="common">Barrel medic</name>
    <name type="synonym">Medicago tribuloides</name>
    <dbReference type="NCBI Taxonomy" id="3880"/>
    <lineage>
        <taxon>Eukaryota</taxon>
        <taxon>Viridiplantae</taxon>
        <taxon>Streptophyta</taxon>
        <taxon>Embryophyta</taxon>
        <taxon>Tracheophyta</taxon>
        <taxon>Spermatophyta</taxon>
        <taxon>Magnoliopsida</taxon>
        <taxon>eudicotyledons</taxon>
        <taxon>Gunneridae</taxon>
        <taxon>Pentapetalae</taxon>
        <taxon>rosids</taxon>
        <taxon>fabids</taxon>
        <taxon>Fabales</taxon>
        <taxon>Fabaceae</taxon>
        <taxon>Papilionoideae</taxon>
        <taxon>50 kb inversion clade</taxon>
        <taxon>NPAAA clade</taxon>
        <taxon>Hologalegina</taxon>
        <taxon>IRL clade</taxon>
        <taxon>Trifolieae</taxon>
        <taxon>Medicago</taxon>
    </lineage>
</organism>
<gene>
    <name evidence="1" type="ordered locus">MTR_1g052385</name>
</gene>
<dbReference type="EMBL" id="CM001217">
    <property type="protein sequence ID" value="KEH41565.1"/>
    <property type="molecule type" value="Genomic_DNA"/>
</dbReference>
<evidence type="ECO:0000313" key="1">
    <source>
        <dbReference type="EMBL" id="KEH41565.1"/>
    </source>
</evidence>
<evidence type="ECO:0000313" key="3">
    <source>
        <dbReference type="Proteomes" id="UP000002051"/>
    </source>
</evidence>
<accession>A0A072VTW8</accession>
<sequence>MAFTKVSFTNSTIDVLVVSGISPNVPLPLRCIKEFRLRKIKNDQPRLRPREVISTNHKLRALPKHCFMVEEATLELLLLYRDLMLAKTRTHQHSNMTWKL</sequence>
<protein>
    <submittedName>
        <fullName evidence="1 2">Uncharacterized protein</fullName>
    </submittedName>
</protein>
<reference evidence="1 3" key="1">
    <citation type="journal article" date="2011" name="Nature">
        <title>The Medicago genome provides insight into the evolution of rhizobial symbioses.</title>
        <authorList>
            <person name="Young N.D."/>
            <person name="Debelle F."/>
            <person name="Oldroyd G.E."/>
            <person name="Geurts R."/>
            <person name="Cannon S.B."/>
            <person name="Udvardi M.K."/>
            <person name="Benedito V.A."/>
            <person name="Mayer K.F."/>
            <person name="Gouzy J."/>
            <person name="Schoof H."/>
            <person name="Van de Peer Y."/>
            <person name="Proost S."/>
            <person name="Cook D.R."/>
            <person name="Meyers B.C."/>
            <person name="Spannagl M."/>
            <person name="Cheung F."/>
            <person name="De Mita S."/>
            <person name="Krishnakumar V."/>
            <person name="Gundlach H."/>
            <person name="Zhou S."/>
            <person name="Mudge J."/>
            <person name="Bharti A.K."/>
            <person name="Murray J.D."/>
            <person name="Naoumkina M.A."/>
            <person name="Rosen B."/>
            <person name="Silverstein K.A."/>
            <person name="Tang H."/>
            <person name="Rombauts S."/>
            <person name="Zhao P.X."/>
            <person name="Zhou P."/>
            <person name="Barbe V."/>
            <person name="Bardou P."/>
            <person name="Bechner M."/>
            <person name="Bellec A."/>
            <person name="Berger A."/>
            <person name="Berges H."/>
            <person name="Bidwell S."/>
            <person name="Bisseling T."/>
            <person name="Choisne N."/>
            <person name="Couloux A."/>
            <person name="Denny R."/>
            <person name="Deshpande S."/>
            <person name="Dai X."/>
            <person name="Doyle J.J."/>
            <person name="Dudez A.M."/>
            <person name="Farmer A.D."/>
            <person name="Fouteau S."/>
            <person name="Franken C."/>
            <person name="Gibelin C."/>
            <person name="Gish J."/>
            <person name="Goldstein S."/>
            <person name="Gonzalez A.J."/>
            <person name="Green P.J."/>
            <person name="Hallab A."/>
            <person name="Hartog M."/>
            <person name="Hua A."/>
            <person name="Humphray S.J."/>
            <person name="Jeong D.H."/>
            <person name="Jing Y."/>
            <person name="Jocker A."/>
            <person name="Kenton S.M."/>
            <person name="Kim D.J."/>
            <person name="Klee K."/>
            <person name="Lai H."/>
            <person name="Lang C."/>
            <person name="Lin S."/>
            <person name="Macmil S.L."/>
            <person name="Magdelenat G."/>
            <person name="Matthews L."/>
            <person name="McCorrison J."/>
            <person name="Monaghan E.L."/>
            <person name="Mun J.H."/>
            <person name="Najar F.Z."/>
            <person name="Nicholson C."/>
            <person name="Noirot C."/>
            <person name="O'Bleness M."/>
            <person name="Paule C.R."/>
            <person name="Poulain J."/>
            <person name="Prion F."/>
            <person name="Qin B."/>
            <person name="Qu C."/>
            <person name="Retzel E.F."/>
            <person name="Riddle C."/>
            <person name="Sallet E."/>
            <person name="Samain S."/>
            <person name="Samson N."/>
            <person name="Sanders I."/>
            <person name="Saurat O."/>
            <person name="Scarpelli C."/>
            <person name="Schiex T."/>
            <person name="Segurens B."/>
            <person name="Severin A.J."/>
            <person name="Sherrier D.J."/>
            <person name="Shi R."/>
            <person name="Sims S."/>
            <person name="Singer S.R."/>
            <person name="Sinharoy S."/>
            <person name="Sterck L."/>
            <person name="Viollet A."/>
            <person name="Wang B.B."/>
            <person name="Wang K."/>
            <person name="Wang M."/>
            <person name="Wang X."/>
            <person name="Warfsmann J."/>
            <person name="Weissenbach J."/>
            <person name="White D.D."/>
            <person name="White J.D."/>
            <person name="Wiley G.B."/>
            <person name="Wincker P."/>
            <person name="Xing Y."/>
            <person name="Yang L."/>
            <person name="Yao Z."/>
            <person name="Ying F."/>
            <person name="Zhai J."/>
            <person name="Zhou L."/>
            <person name="Zuber A."/>
            <person name="Denarie J."/>
            <person name="Dixon R.A."/>
            <person name="May G.D."/>
            <person name="Schwartz D.C."/>
            <person name="Rogers J."/>
            <person name="Quetier F."/>
            <person name="Town C.D."/>
            <person name="Roe B.A."/>
        </authorList>
    </citation>
    <scope>NUCLEOTIDE SEQUENCE [LARGE SCALE GENOMIC DNA]</scope>
    <source>
        <strain evidence="1">A17</strain>
        <strain evidence="2 3">cv. Jemalong A17</strain>
    </source>
</reference>
<proteinExistence type="predicted"/>
<evidence type="ECO:0000313" key="2">
    <source>
        <dbReference type="EnsemblPlants" id="KEH41565"/>
    </source>
</evidence>